<sequence length="46" mass="5008">MTDRSYGEADARAQVDATLRGLPEPWSEESSPSLSMAIYGTECSIE</sequence>
<reference evidence="1 2" key="1">
    <citation type="submission" date="2019-02" db="EMBL/GenBank/DDBJ databases">
        <title>Deep-cultivation of Planctomycetes and their phenomic and genomic characterization uncovers novel biology.</title>
        <authorList>
            <person name="Wiegand S."/>
            <person name="Jogler M."/>
            <person name="Boedeker C."/>
            <person name="Pinto D."/>
            <person name="Vollmers J."/>
            <person name="Rivas-Marin E."/>
            <person name="Kohn T."/>
            <person name="Peeters S.H."/>
            <person name="Heuer A."/>
            <person name="Rast P."/>
            <person name="Oberbeckmann S."/>
            <person name="Bunk B."/>
            <person name="Jeske O."/>
            <person name="Meyerdierks A."/>
            <person name="Storesund J.E."/>
            <person name="Kallscheuer N."/>
            <person name="Luecker S."/>
            <person name="Lage O.M."/>
            <person name="Pohl T."/>
            <person name="Merkel B.J."/>
            <person name="Hornburger P."/>
            <person name="Mueller R.-W."/>
            <person name="Bruemmer F."/>
            <person name="Labrenz M."/>
            <person name="Spormann A.M."/>
            <person name="Op Den Camp H."/>
            <person name="Overmann J."/>
            <person name="Amann R."/>
            <person name="Jetten M.S.M."/>
            <person name="Mascher T."/>
            <person name="Medema M.H."/>
            <person name="Devos D.P."/>
            <person name="Kaster A.-K."/>
            <person name="Ovreas L."/>
            <person name="Rohde M."/>
            <person name="Galperin M.Y."/>
            <person name="Jogler C."/>
        </authorList>
    </citation>
    <scope>NUCLEOTIDE SEQUENCE [LARGE SCALE GENOMIC DNA]</scope>
    <source>
        <strain evidence="1 2">KOR34</strain>
    </source>
</reference>
<protein>
    <submittedName>
        <fullName evidence="1">Uncharacterized protein</fullName>
    </submittedName>
</protein>
<proteinExistence type="predicted"/>
<accession>A0A5C5V7M9</accession>
<evidence type="ECO:0000313" key="2">
    <source>
        <dbReference type="Proteomes" id="UP000316714"/>
    </source>
</evidence>
<comment type="caution">
    <text evidence="1">The sequence shown here is derived from an EMBL/GenBank/DDBJ whole genome shotgun (WGS) entry which is preliminary data.</text>
</comment>
<dbReference type="EMBL" id="SIHJ01000002">
    <property type="protein sequence ID" value="TWT33765.1"/>
    <property type="molecule type" value="Genomic_DNA"/>
</dbReference>
<dbReference type="Proteomes" id="UP000316714">
    <property type="component" value="Unassembled WGS sequence"/>
</dbReference>
<organism evidence="1 2">
    <name type="scientific">Posidoniimonas corsicana</name>
    <dbReference type="NCBI Taxonomy" id="1938618"/>
    <lineage>
        <taxon>Bacteria</taxon>
        <taxon>Pseudomonadati</taxon>
        <taxon>Planctomycetota</taxon>
        <taxon>Planctomycetia</taxon>
        <taxon>Pirellulales</taxon>
        <taxon>Lacipirellulaceae</taxon>
        <taxon>Posidoniimonas</taxon>
    </lineage>
</organism>
<gene>
    <name evidence="1" type="ORF">KOR34_35990</name>
</gene>
<keyword evidence="2" id="KW-1185">Reference proteome</keyword>
<name>A0A5C5V7M9_9BACT</name>
<evidence type="ECO:0000313" key="1">
    <source>
        <dbReference type="EMBL" id="TWT33765.1"/>
    </source>
</evidence>
<dbReference type="AlphaFoldDB" id="A0A5C5V7M9"/>